<reference evidence="2 3" key="1">
    <citation type="submission" date="2020-08" db="EMBL/GenBank/DDBJ databases">
        <title>Genomic Encyclopedia of Type Strains, Phase IV (KMG-V): Genome sequencing to study the core and pangenomes of soil and plant-associated prokaryotes.</title>
        <authorList>
            <person name="Whitman W."/>
        </authorList>
    </citation>
    <scope>NUCLEOTIDE SEQUENCE [LARGE SCALE GENOMIC DNA]</scope>
    <source>
        <strain evidence="2 3">JPY158</strain>
    </source>
</reference>
<dbReference type="InterPro" id="IPR025296">
    <property type="entry name" value="DUF4158"/>
</dbReference>
<evidence type="ECO:0000313" key="2">
    <source>
        <dbReference type="EMBL" id="MBB5429006.1"/>
    </source>
</evidence>
<dbReference type="AlphaFoldDB" id="A0A7W8QG98"/>
<gene>
    <name evidence="2" type="ORF">HDG40_007201</name>
</gene>
<evidence type="ECO:0000313" key="3">
    <source>
        <dbReference type="Proteomes" id="UP000592780"/>
    </source>
</evidence>
<dbReference type="Proteomes" id="UP000592780">
    <property type="component" value="Unassembled WGS sequence"/>
</dbReference>
<dbReference type="EMBL" id="JACHDD010000017">
    <property type="protein sequence ID" value="MBB5429006.1"/>
    <property type="molecule type" value="Genomic_DNA"/>
</dbReference>
<accession>A0A7W8QG98</accession>
<organism evidence="2 3">
    <name type="scientific">Paraburkholderia atlantica</name>
    <dbReference type="NCBI Taxonomy" id="2654982"/>
    <lineage>
        <taxon>Bacteria</taxon>
        <taxon>Pseudomonadati</taxon>
        <taxon>Pseudomonadota</taxon>
        <taxon>Betaproteobacteria</taxon>
        <taxon>Burkholderiales</taxon>
        <taxon>Burkholderiaceae</taxon>
        <taxon>Paraburkholderia</taxon>
    </lineage>
</organism>
<sequence>MPRRTILSPAERDSLFSFPESHDEIIRHYTFNEADRSLIGQHRGAANRLGYAVQLCCMRYPGVTMGAGVEPPPALLEYVAGQLGIEPMLWTEYAKRDQTRREHLLELQSALQLRLLTVQDYRPAVQALVDLAMQTDKGLVLAQALV</sequence>
<protein>
    <submittedName>
        <fullName evidence="2">TnpA family transposase</fullName>
    </submittedName>
</protein>
<name>A0A7W8QG98_PARAM</name>
<comment type="caution">
    <text evidence="2">The sequence shown here is derived from an EMBL/GenBank/DDBJ whole genome shotgun (WGS) entry which is preliminary data.</text>
</comment>
<evidence type="ECO:0000259" key="1">
    <source>
        <dbReference type="Pfam" id="PF13700"/>
    </source>
</evidence>
<dbReference type="Pfam" id="PF13700">
    <property type="entry name" value="DUF4158"/>
    <property type="match status" value="1"/>
</dbReference>
<feature type="domain" description="DUF4158" evidence="1">
    <location>
        <begin position="6"/>
        <end position="146"/>
    </location>
</feature>
<keyword evidence="3" id="KW-1185">Reference proteome</keyword>
<proteinExistence type="predicted"/>